<gene>
    <name evidence="1" type="ORF">PPSC2_104</name>
</gene>
<name>A0A2R2YAW4_9CAUD</name>
<keyword evidence="2" id="KW-1185">Reference proteome</keyword>
<protein>
    <submittedName>
        <fullName evidence="1">Uncharacterized protein</fullName>
    </submittedName>
</protein>
<evidence type="ECO:0000313" key="2">
    <source>
        <dbReference type="Proteomes" id="UP000244827"/>
    </source>
</evidence>
<sequence length="128" mass="14248">MSASLTARRFSFEGYNMNSSVYAALNGCSTTGLEEQIAYMECPTGQIVRLFRDHKGWHRIVLFESIAPNSGVSAVLVQADGEVHYKETAPKARGNNYTRMLQVVLTVWGIKWYRSTMLTVGGAACYKD</sequence>
<proteinExistence type="predicted"/>
<reference evidence="1 2" key="1">
    <citation type="journal article" date="2018" name="Arch. Virol.">
        <title>Genomic characterization and phylogenetic analysis of the novel Pseudomonas phage PPSC2.</title>
        <authorList>
            <person name="Wu X."/>
            <person name="Wu Y."/>
            <person name="Tang Y."/>
            <person name="Gan B."/>
        </authorList>
    </citation>
    <scope>NUCLEOTIDE SEQUENCE [LARGE SCALE GENOMIC DNA]</scope>
</reference>
<evidence type="ECO:0000313" key="1">
    <source>
        <dbReference type="EMBL" id="ATN92867.1"/>
    </source>
</evidence>
<organism evidence="1 2">
    <name type="scientific">Pseudomonas phage PPSC2</name>
    <dbReference type="NCBI Taxonomy" id="2041350"/>
    <lineage>
        <taxon>Viruses</taxon>
        <taxon>Duplodnaviria</taxon>
        <taxon>Heunggongvirae</taxon>
        <taxon>Uroviricota</taxon>
        <taxon>Caudoviricetes</taxon>
        <taxon>Vandenendeviridae</taxon>
        <taxon>Gorskivirinae</taxon>
        <taxon>Shenlongvirus</taxon>
        <taxon>Shenlongvirus PPSC2</taxon>
    </lineage>
</organism>
<dbReference type="Proteomes" id="UP000244827">
    <property type="component" value="Segment"/>
</dbReference>
<accession>A0A2R2YAW4</accession>
<dbReference type="EMBL" id="MF893340">
    <property type="protein sequence ID" value="ATN92867.1"/>
    <property type="molecule type" value="Genomic_DNA"/>
</dbReference>